<accession>A0ABP3GU04</accession>
<evidence type="ECO:0008006" key="4">
    <source>
        <dbReference type="Google" id="ProtNLM"/>
    </source>
</evidence>
<keyword evidence="3" id="KW-1185">Reference proteome</keyword>
<reference evidence="3" key="1">
    <citation type="journal article" date="2019" name="Int. J. Syst. Evol. Microbiol.">
        <title>The Global Catalogue of Microorganisms (GCM) 10K type strain sequencing project: providing services to taxonomists for standard genome sequencing and annotation.</title>
        <authorList>
            <consortium name="The Broad Institute Genomics Platform"/>
            <consortium name="The Broad Institute Genome Sequencing Center for Infectious Disease"/>
            <person name="Wu L."/>
            <person name="Ma J."/>
        </authorList>
    </citation>
    <scope>NUCLEOTIDE SEQUENCE [LARGE SCALE GENOMIC DNA]</scope>
    <source>
        <strain evidence="3">JCM 12662</strain>
    </source>
</reference>
<keyword evidence="1" id="KW-1133">Transmembrane helix</keyword>
<name>A0ABP3GU04_9LACT</name>
<dbReference type="EMBL" id="BAAACW010000022">
    <property type="protein sequence ID" value="GAA0353942.1"/>
    <property type="molecule type" value="Genomic_DNA"/>
</dbReference>
<protein>
    <recommendedName>
        <fullName evidence="4">Glycine zipper family protein</fullName>
    </recommendedName>
</protein>
<sequence length="75" mass="7927">MTDTEDKDKQLKEEEGNENSHVAYGVAFGLLGGTIVASLAGPLFNTPLVWAFGPGFGMLIGIVIASVMDANKDKE</sequence>
<keyword evidence="1" id="KW-0812">Transmembrane</keyword>
<feature type="transmembrane region" description="Helical" evidence="1">
    <location>
        <begin position="21"/>
        <end position="41"/>
    </location>
</feature>
<keyword evidence="1" id="KW-0472">Membrane</keyword>
<evidence type="ECO:0000256" key="1">
    <source>
        <dbReference type="SAM" id="Phobius"/>
    </source>
</evidence>
<comment type="caution">
    <text evidence="2">The sequence shown here is derived from an EMBL/GenBank/DDBJ whole genome shotgun (WGS) entry which is preliminary data.</text>
</comment>
<feature type="transmembrane region" description="Helical" evidence="1">
    <location>
        <begin position="47"/>
        <end position="68"/>
    </location>
</feature>
<proteinExistence type="predicted"/>
<evidence type="ECO:0000313" key="3">
    <source>
        <dbReference type="Proteomes" id="UP001501166"/>
    </source>
</evidence>
<dbReference type="RefSeq" id="WP_343753435.1">
    <property type="nucleotide sequence ID" value="NZ_BAAACW010000022.1"/>
</dbReference>
<evidence type="ECO:0000313" key="2">
    <source>
        <dbReference type="EMBL" id="GAA0353942.1"/>
    </source>
</evidence>
<organism evidence="2 3">
    <name type="scientific">Alkalibacterium iburiense</name>
    <dbReference type="NCBI Taxonomy" id="290589"/>
    <lineage>
        <taxon>Bacteria</taxon>
        <taxon>Bacillati</taxon>
        <taxon>Bacillota</taxon>
        <taxon>Bacilli</taxon>
        <taxon>Lactobacillales</taxon>
        <taxon>Carnobacteriaceae</taxon>
        <taxon>Alkalibacterium</taxon>
    </lineage>
</organism>
<dbReference type="Proteomes" id="UP001501166">
    <property type="component" value="Unassembled WGS sequence"/>
</dbReference>
<gene>
    <name evidence="2" type="ORF">GCM10008932_03740</name>
</gene>